<organism evidence="2 3">
    <name type="scientific">Sphingomonas hylomeconis</name>
    <dbReference type="NCBI Taxonomy" id="1395958"/>
    <lineage>
        <taxon>Bacteria</taxon>
        <taxon>Pseudomonadati</taxon>
        <taxon>Pseudomonadota</taxon>
        <taxon>Alphaproteobacteria</taxon>
        <taxon>Sphingomonadales</taxon>
        <taxon>Sphingomonadaceae</taxon>
        <taxon>Sphingomonas</taxon>
    </lineage>
</organism>
<dbReference type="InterPro" id="IPR055346">
    <property type="entry name" value="Fe-S_cluster_assembly_SufBD"/>
</dbReference>
<dbReference type="RefSeq" id="WP_261292828.1">
    <property type="nucleotide sequence ID" value="NZ_JANQBK010000001.1"/>
</dbReference>
<name>A0ABV7SWP8_9SPHN</name>
<dbReference type="InterPro" id="IPR000825">
    <property type="entry name" value="SUF_FeS_clus_asmbl_SufBD_core"/>
</dbReference>
<proteinExistence type="predicted"/>
<accession>A0ABV7SWP8</accession>
<evidence type="ECO:0000313" key="3">
    <source>
        <dbReference type="Proteomes" id="UP001595713"/>
    </source>
</evidence>
<sequence length="261" mass="27237">MKLPTRRDESWRYSDLEAVASVWPVPAAEIIDVPAGTHVSRVIVQDVATDAVAIRDYRVILRAGATATFHVLNVGGTLGRVTIDVTCHEGAHFELGGAILGGDEQTLEIVTVLNHIEPNATSNQVVRSVLAGRATGSYLGKVAVARHAQKTDASQSVKAMLLSRTATANAKPELEIFADDVKCAHGATVGELDANALFYLASRGIAPAEAKAMLLRAFIGSVFEGIEDEAERAAVEAAAQAALERMLAPLPPAGGAGGGPV</sequence>
<feature type="domain" description="SUF system FeS cluster assembly SufBD core" evidence="1">
    <location>
        <begin position="31"/>
        <end position="218"/>
    </location>
</feature>
<gene>
    <name evidence="2" type="ORF">ACFONA_14155</name>
</gene>
<dbReference type="Proteomes" id="UP001595713">
    <property type="component" value="Unassembled WGS sequence"/>
</dbReference>
<dbReference type="PANTHER" id="PTHR43575">
    <property type="entry name" value="PROTEIN ABCI7, CHLOROPLASTIC"/>
    <property type="match status" value="1"/>
</dbReference>
<protein>
    <submittedName>
        <fullName evidence="2">SufD family Fe-S cluster assembly protein</fullName>
    </submittedName>
</protein>
<dbReference type="EMBL" id="JBHRXP010000007">
    <property type="protein sequence ID" value="MFC3581311.1"/>
    <property type="molecule type" value="Genomic_DNA"/>
</dbReference>
<reference evidence="3" key="1">
    <citation type="journal article" date="2019" name="Int. J. Syst. Evol. Microbiol.">
        <title>The Global Catalogue of Microorganisms (GCM) 10K type strain sequencing project: providing services to taxonomists for standard genome sequencing and annotation.</title>
        <authorList>
            <consortium name="The Broad Institute Genomics Platform"/>
            <consortium name="The Broad Institute Genome Sequencing Center for Infectious Disease"/>
            <person name="Wu L."/>
            <person name="Ma J."/>
        </authorList>
    </citation>
    <scope>NUCLEOTIDE SEQUENCE [LARGE SCALE GENOMIC DNA]</scope>
    <source>
        <strain evidence="3">KCTC 42739</strain>
    </source>
</reference>
<evidence type="ECO:0000313" key="2">
    <source>
        <dbReference type="EMBL" id="MFC3581311.1"/>
    </source>
</evidence>
<dbReference type="Pfam" id="PF01458">
    <property type="entry name" value="SUFBD_core"/>
    <property type="match status" value="1"/>
</dbReference>
<dbReference type="SUPFAM" id="SSF101960">
    <property type="entry name" value="Stabilizer of iron transporter SufD"/>
    <property type="match status" value="1"/>
</dbReference>
<evidence type="ECO:0000259" key="1">
    <source>
        <dbReference type="Pfam" id="PF01458"/>
    </source>
</evidence>
<dbReference type="PANTHER" id="PTHR43575:SF1">
    <property type="entry name" value="PROTEIN ABCI7, CHLOROPLASTIC"/>
    <property type="match status" value="1"/>
</dbReference>
<keyword evidence="3" id="KW-1185">Reference proteome</keyword>
<dbReference type="InterPro" id="IPR037284">
    <property type="entry name" value="SUF_FeS_clus_asmbl_SufBD_sf"/>
</dbReference>
<comment type="caution">
    <text evidence="2">The sequence shown here is derived from an EMBL/GenBank/DDBJ whole genome shotgun (WGS) entry which is preliminary data.</text>
</comment>